<organism evidence="3">
    <name type="scientific">uncultured Caudovirales phage</name>
    <dbReference type="NCBI Taxonomy" id="2100421"/>
    <lineage>
        <taxon>Viruses</taxon>
        <taxon>Duplodnaviria</taxon>
        <taxon>Heunggongvirae</taxon>
        <taxon>Uroviricota</taxon>
        <taxon>Caudoviricetes</taxon>
        <taxon>Peduoviridae</taxon>
        <taxon>Maltschvirus</taxon>
        <taxon>Maltschvirus maltsch</taxon>
    </lineage>
</organism>
<name>A0A6J5SVL7_9CAUD</name>
<accession>A0A6J5SVL7</accession>
<evidence type="ECO:0000313" key="3">
    <source>
        <dbReference type="EMBL" id="CAB4218824.1"/>
    </source>
</evidence>
<feature type="region of interest" description="Disordered" evidence="1">
    <location>
        <begin position="74"/>
        <end position="95"/>
    </location>
</feature>
<sequence>MTEDEAKTKWCPFARQATVFSREGATGGTANRDGPHHYGVPNVECIASACMAWRWEDEDAYDQRLTEWEDAANIGGVQRGPEPMRGGFCGLGGKP</sequence>
<gene>
    <name evidence="3" type="ORF">UFOVP1603_56</name>
    <name evidence="2" type="ORF">UFOVP833_31</name>
</gene>
<proteinExistence type="predicted"/>
<protein>
    <submittedName>
        <fullName evidence="3">Uncharacterized protein</fullName>
    </submittedName>
</protein>
<dbReference type="EMBL" id="LR797475">
    <property type="protein sequence ID" value="CAB4218824.1"/>
    <property type="molecule type" value="Genomic_DNA"/>
</dbReference>
<dbReference type="EMBL" id="LR796770">
    <property type="protein sequence ID" value="CAB4165151.1"/>
    <property type="molecule type" value="Genomic_DNA"/>
</dbReference>
<reference evidence="3" key="1">
    <citation type="submission" date="2020-05" db="EMBL/GenBank/DDBJ databases">
        <authorList>
            <person name="Chiriac C."/>
            <person name="Salcher M."/>
            <person name="Ghai R."/>
            <person name="Kavagutti S V."/>
        </authorList>
    </citation>
    <scope>NUCLEOTIDE SEQUENCE</scope>
</reference>
<evidence type="ECO:0000313" key="2">
    <source>
        <dbReference type="EMBL" id="CAB4165151.1"/>
    </source>
</evidence>
<evidence type="ECO:0000256" key="1">
    <source>
        <dbReference type="SAM" id="MobiDB-lite"/>
    </source>
</evidence>